<dbReference type="RefSeq" id="WP_212819361.1">
    <property type="nucleotide sequence ID" value="NZ_AP023415.1"/>
</dbReference>
<keyword evidence="4" id="KW-0479">Metal-binding</keyword>
<dbReference type="SFLD" id="SFLDS00029">
    <property type="entry name" value="Radical_SAM"/>
    <property type="match status" value="1"/>
</dbReference>
<comment type="function">
    <text evidence="7">Activation of anaerobic ribonucleoside-triphosphate reductase under anaerobic conditions by generation of an organic free radical, using S-adenosylmethionine and reduced flavodoxin as cosubstrates to produce 5'-deoxy-adenosine.</text>
</comment>
<evidence type="ECO:0000256" key="4">
    <source>
        <dbReference type="ARBA" id="ARBA00022723"/>
    </source>
</evidence>
<reference evidence="8" key="1">
    <citation type="submission" date="2020-09" db="EMBL/GenBank/DDBJ databases">
        <title>New species isolated from human feces.</title>
        <authorList>
            <person name="Kitahara M."/>
            <person name="Shigeno Y."/>
            <person name="Shime M."/>
            <person name="Matsumoto Y."/>
            <person name="Nakamura S."/>
            <person name="Motooka D."/>
            <person name="Fukuoka S."/>
            <person name="Nishikawa H."/>
            <person name="Benno Y."/>
        </authorList>
    </citation>
    <scope>NUCLEOTIDE SEQUENCE</scope>
    <source>
        <strain evidence="8">MM35</strain>
    </source>
</reference>
<dbReference type="PIRSF" id="PIRSF000368">
    <property type="entry name" value="NrdG"/>
    <property type="match status" value="1"/>
</dbReference>
<dbReference type="Gene3D" id="3.20.20.70">
    <property type="entry name" value="Aldolase class I"/>
    <property type="match status" value="1"/>
</dbReference>
<comment type="cofactor">
    <cofactor evidence="1">
        <name>[4Fe-4S] cluster</name>
        <dbReference type="ChEBI" id="CHEBI:49883"/>
    </cofactor>
</comment>
<gene>
    <name evidence="8" type="primary">nrdG</name>
    <name evidence="8" type="ORF">MM35RIKEN_07020</name>
</gene>
<dbReference type="PANTHER" id="PTHR30352">
    <property type="entry name" value="PYRUVATE FORMATE-LYASE-ACTIVATING ENZYME"/>
    <property type="match status" value="1"/>
</dbReference>
<keyword evidence="5" id="KW-0408">Iron</keyword>
<dbReference type="SFLD" id="SFLDG01066">
    <property type="entry name" value="organic_radical-activating_enz"/>
    <property type="match status" value="1"/>
</dbReference>
<dbReference type="EC" id="1.97.1.-" evidence="7"/>
<dbReference type="InterPro" id="IPR034457">
    <property type="entry name" value="Organic_radical-activating"/>
</dbReference>
<dbReference type="AlphaFoldDB" id="A0A810PRC7"/>
<dbReference type="GO" id="GO:0046872">
    <property type="term" value="F:metal ion binding"/>
    <property type="evidence" value="ECO:0007669"/>
    <property type="project" value="UniProtKB-KW"/>
</dbReference>
<evidence type="ECO:0000256" key="2">
    <source>
        <dbReference type="ARBA" id="ARBA00022485"/>
    </source>
</evidence>
<dbReference type="EMBL" id="AP023415">
    <property type="protein sequence ID" value="BCK78510.1"/>
    <property type="molecule type" value="Genomic_DNA"/>
</dbReference>
<keyword evidence="3" id="KW-0949">S-adenosyl-L-methionine</keyword>
<dbReference type="PANTHER" id="PTHR30352:SF2">
    <property type="entry name" value="ANAEROBIC RIBONUCLEOSIDE-TRIPHOSPHATE REDUCTASE-ACTIVATING PROTEIN"/>
    <property type="match status" value="1"/>
</dbReference>
<dbReference type="InterPro" id="IPR012837">
    <property type="entry name" value="NrdG"/>
</dbReference>
<keyword evidence="2" id="KW-0004">4Fe-4S</keyword>
<dbReference type="GO" id="GO:0004748">
    <property type="term" value="F:ribonucleoside-diphosphate reductase activity, thioredoxin disulfide as acceptor"/>
    <property type="evidence" value="ECO:0007669"/>
    <property type="project" value="TreeGrafter"/>
</dbReference>
<dbReference type="KEGG" id="vfa:MM35RIKEN_07020"/>
<dbReference type="Proteomes" id="UP000681343">
    <property type="component" value="Chromosome"/>
</dbReference>
<evidence type="ECO:0000313" key="9">
    <source>
        <dbReference type="Proteomes" id="UP000681343"/>
    </source>
</evidence>
<evidence type="ECO:0000256" key="3">
    <source>
        <dbReference type="ARBA" id="ARBA00022691"/>
    </source>
</evidence>
<keyword evidence="6" id="KW-0411">Iron-sulfur</keyword>
<comment type="similarity">
    <text evidence="7">Belongs to the organic radical-activating enzymes family.</text>
</comment>
<proteinExistence type="inferred from homology"/>
<dbReference type="InterPro" id="IPR058240">
    <property type="entry name" value="rSAM_sf"/>
</dbReference>
<dbReference type="InterPro" id="IPR007197">
    <property type="entry name" value="rSAM"/>
</dbReference>
<keyword evidence="7" id="KW-0560">Oxidoreductase</keyword>
<evidence type="ECO:0000256" key="1">
    <source>
        <dbReference type="ARBA" id="ARBA00001966"/>
    </source>
</evidence>
<dbReference type="GO" id="GO:0043365">
    <property type="term" value="F:[formate-C-acetyltransferase]-activating enzyme activity"/>
    <property type="evidence" value="ECO:0007669"/>
    <property type="project" value="InterPro"/>
</dbReference>
<dbReference type="CDD" id="cd01335">
    <property type="entry name" value="Radical_SAM"/>
    <property type="match status" value="1"/>
</dbReference>
<protein>
    <recommendedName>
        <fullName evidence="7">Anaerobic ribonucleoside-triphosphate reductase-activating protein</fullName>
        <ecNumber evidence="7">1.97.1.-</ecNumber>
    </recommendedName>
</protein>
<dbReference type="SFLD" id="SFLDF00299">
    <property type="entry name" value="anaerobic_ribonucleoside-triph"/>
    <property type="match status" value="1"/>
</dbReference>
<dbReference type="InterPro" id="IPR013785">
    <property type="entry name" value="Aldolase_TIM"/>
</dbReference>
<organism evidence="8 9">
    <name type="scientific">Vescimonas fastidiosa</name>
    <dbReference type="NCBI Taxonomy" id="2714353"/>
    <lineage>
        <taxon>Bacteria</taxon>
        <taxon>Bacillati</taxon>
        <taxon>Bacillota</taxon>
        <taxon>Clostridia</taxon>
        <taxon>Eubacteriales</taxon>
        <taxon>Oscillospiraceae</taxon>
        <taxon>Vescimonas</taxon>
    </lineage>
</organism>
<dbReference type="Pfam" id="PF13353">
    <property type="entry name" value="Fer4_12"/>
    <property type="match status" value="1"/>
</dbReference>
<sequence length="177" mass="20589">MYYGELKKCDIANGEGVRVSLFVSGCRNRCRDCFQPETWDFCFGQPFTQETAREIYVELEKPYISGLTLLGGDPLEPENQRALLPLLHRVRKSYPQKSIWCFTGYTLKDPQTFTKIHPNCEVTEDFLSCIDILIDGPFIPEEKDISLQFRGSRNQRIIDMDRSRQAGKIVLWDKLRK</sequence>
<dbReference type="SFLD" id="SFLDG01063">
    <property type="entry name" value="activating_enzymes__group_1"/>
    <property type="match status" value="1"/>
</dbReference>
<evidence type="ECO:0000256" key="6">
    <source>
        <dbReference type="ARBA" id="ARBA00023014"/>
    </source>
</evidence>
<dbReference type="NCBIfam" id="TIGR02491">
    <property type="entry name" value="NrdG"/>
    <property type="match status" value="1"/>
</dbReference>
<name>A0A810PRC7_9FIRM</name>
<accession>A0A810PRC7</accession>
<dbReference type="SUPFAM" id="SSF102114">
    <property type="entry name" value="Radical SAM enzymes"/>
    <property type="match status" value="1"/>
</dbReference>
<dbReference type="GO" id="GO:0051539">
    <property type="term" value="F:4 iron, 4 sulfur cluster binding"/>
    <property type="evidence" value="ECO:0007669"/>
    <property type="project" value="UniProtKB-KW"/>
</dbReference>
<evidence type="ECO:0000256" key="5">
    <source>
        <dbReference type="ARBA" id="ARBA00023004"/>
    </source>
</evidence>
<keyword evidence="9" id="KW-1185">Reference proteome</keyword>
<evidence type="ECO:0000256" key="7">
    <source>
        <dbReference type="PIRNR" id="PIRNR000368"/>
    </source>
</evidence>
<evidence type="ECO:0000313" key="8">
    <source>
        <dbReference type="EMBL" id="BCK78510.1"/>
    </source>
</evidence>